<dbReference type="NCBIfam" id="TIGR00532">
    <property type="entry name" value="HMG_CoA_R_NAD"/>
    <property type="match status" value="1"/>
</dbReference>
<dbReference type="PANTHER" id="PTHR10572:SF24">
    <property type="entry name" value="3-HYDROXY-3-METHYLGLUTARYL-COENZYME A REDUCTASE"/>
    <property type="match status" value="1"/>
</dbReference>
<dbReference type="SUPFAM" id="SSF56542">
    <property type="entry name" value="Substrate-binding domain of HMG-CoA reductase"/>
    <property type="match status" value="1"/>
</dbReference>
<evidence type="ECO:0000256" key="1">
    <source>
        <dbReference type="ARBA" id="ARBA00007661"/>
    </source>
</evidence>
<dbReference type="Proteomes" id="UP000809243">
    <property type="component" value="Unassembled WGS sequence"/>
</dbReference>
<dbReference type="Gene3D" id="1.10.8.660">
    <property type="match status" value="1"/>
</dbReference>
<dbReference type="InterPro" id="IPR009023">
    <property type="entry name" value="HMG_CoA_Rdtase_NAD(P)-bd_sf"/>
</dbReference>
<proteinExistence type="inferred from homology"/>
<organism evidence="4 5">
    <name type="scientific">Candidatus Iainarchaeum sp</name>
    <dbReference type="NCBI Taxonomy" id="3101447"/>
    <lineage>
        <taxon>Archaea</taxon>
        <taxon>Candidatus Iainarchaeota</taxon>
        <taxon>Candidatus Iainarchaeia</taxon>
        <taxon>Candidatus Iainarchaeales</taxon>
        <taxon>Candidatus Iainarchaeaceae</taxon>
        <taxon>Candidatus Iainarchaeum</taxon>
    </lineage>
</organism>
<accession>A0A939C9M2</accession>
<name>A0A939C9M2_9ARCH</name>
<reference evidence="4" key="1">
    <citation type="submission" date="2021-01" db="EMBL/GenBank/DDBJ databases">
        <title>Active Sulfur Cycling in an Early Earth Analoge.</title>
        <authorList>
            <person name="Hahn C.R."/>
            <person name="Youssef N.H."/>
            <person name="Elshahed M."/>
        </authorList>
    </citation>
    <scope>NUCLEOTIDE SEQUENCE</scope>
    <source>
        <strain evidence="4">Zod_Metabat.1151</strain>
    </source>
</reference>
<evidence type="ECO:0000256" key="2">
    <source>
        <dbReference type="ARBA" id="ARBA00023002"/>
    </source>
</evidence>
<dbReference type="SUPFAM" id="SSF55035">
    <property type="entry name" value="NAD-binding domain of HMG-CoA reductase"/>
    <property type="match status" value="1"/>
</dbReference>
<dbReference type="Gene3D" id="3.90.770.10">
    <property type="entry name" value="3-hydroxy-3-methylglutaryl-coenzyme A Reductase, Chain A, domain 2"/>
    <property type="match status" value="2"/>
</dbReference>
<dbReference type="PROSITE" id="PS00066">
    <property type="entry name" value="HMG_COA_REDUCTASE_1"/>
    <property type="match status" value="1"/>
</dbReference>
<evidence type="ECO:0000313" key="4">
    <source>
        <dbReference type="EMBL" id="MBN2066845.1"/>
    </source>
</evidence>
<evidence type="ECO:0000313" key="5">
    <source>
        <dbReference type="Proteomes" id="UP000809243"/>
    </source>
</evidence>
<dbReference type="EMBL" id="JAFGDB010000001">
    <property type="protein sequence ID" value="MBN2066845.1"/>
    <property type="molecule type" value="Genomic_DNA"/>
</dbReference>
<protein>
    <recommendedName>
        <fullName evidence="3">3-hydroxy-3-methylglutaryl coenzyme A reductase</fullName>
        <shortName evidence="3">HMG-CoA reductase</shortName>
    </recommendedName>
</protein>
<dbReference type="CDD" id="cd00644">
    <property type="entry name" value="HMG-CoA_reductase_classII"/>
    <property type="match status" value="1"/>
</dbReference>
<dbReference type="PANTHER" id="PTHR10572">
    <property type="entry name" value="3-HYDROXY-3-METHYLGLUTARYL-COENZYME A REDUCTASE"/>
    <property type="match status" value="1"/>
</dbReference>
<dbReference type="GO" id="GO:0004420">
    <property type="term" value="F:hydroxymethylglutaryl-CoA reductase (NADPH) activity"/>
    <property type="evidence" value="ECO:0007669"/>
    <property type="project" value="InterPro"/>
</dbReference>
<dbReference type="AlphaFoldDB" id="A0A939C9M2"/>
<dbReference type="PROSITE" id="PS50065">
    <property type="entry name" value="HMG_COA_REDUCTASE_4"/>
    <property type="match status" value="1"/>
</dbReference>
<sequence>MPSSELHKFYKKGLGERLQIVKEFAGLGEEEIGKLKKYGAMDFETADRMSENVIGTQQLPLGIATNFLINGKDCLIPMAVEEPSIIAAASKIAGLVRKTGGFKAEADNPVMIGQIQLLKVKSFEKAKKAILGKKKQLLEKANAFDPVLVKFGGGAKDIQVREVKSKRGKMLVAHLLVDARDAMGANAVNGMVEAIAQDMAKIASGEQRVFIISNLAIHRKARARLVLKAEDIEGSFHGTCNFVKGNEMVERILDVYALAEADQFRATTHNKGIMNAIDAVAVATGQDWRALESGAHSFAAFKKGYGPLTKYSKDKQGNLVGEIEIPLAVGLVGGAVKTSPVAQAAIKILGVKSAQELAMAMACAGLAENLGSLREIAIRGIRHGHMELHAKNIAIAAGAQGKDIDKVAERIIREGKITVDGAKETLERMHK</sequence>
<dbReference type="InterPro" id="IPR002202">
    <property type="entry name" value="HMG_CoA_Rdtase"/>
</dbReference>
<dbReference type="InterPro" id="IPR023076">
    <property type="entry name" value="HMG_CoA_Rdtase_CS"/>
</dbReference>
<dbReference type="InterPro" id="IPR009029">
    <property type="entry name" value="HMG_CoA_Rdtase_sub-bd_dom_sf"/>
</dbReference>
<dbReference type="InterPro" id="IPR004553">
    <property type="entry name" value="HMG_CoA_Rdtase_bac-typ"/>
</dbReference>
<keyword evidence="2 3" id="KW-0560">Oxidoreductase</keyword>
<comment type="similarity">
    <text evidence="1 3">Belongs to the HMG-CoA reductase family.</text>
</comment>
<dbReference type="Pfam" id="PF00368">
    <property type="entry name" value="HMG-CoA_red"/>
    <property type="match status" value="1"/>
</dbReference>
<dbReference type="InterPro" id="IPR023074">
    <property type="entry name" value="HMG_CoA_Rdtase_cat_sf"/>
</dbReference>
<dbReference type="GO" id="GO:0015936">
    <property type="term" value="P:coenzyme A metabolic process"/>
    <property type="evidence" value="ECO:0007669"/>
    <property type="project" value="InterPro"/>
</dbReference>
<evidence type="ECO:0000256" key="3">
    <source>
        <dbReference type="RuleBase" id="RU361219"/>
    </source>
</evidence>
<comment type="caution">
    <text evidence="4">The sequence shown here is derived from an EMBL/GenBank/DDBJ whole genome shotgun (WGS) entry which is preliminary data.</text>
</comment>
<gene>
    <name evidence="4" type="ORF">JW744_00060</name>
</gene>
<dbReference type="PRINTS" id="PR00071">
    <property type="entry name" value="HMGCOARDTASE"/>
</dbReference>